<accession>A0A915K0Q6</accession>
<evidence type="ECO:0000256" key="2">
    <source>
        <dbReference type="SAM" id="SignalP"/>
    </source>
</evidence>
<keyword evidence="2" id="KW-0732">Signal</keyword>
<organism evidence="3 4">
    <name type="scientific">Romanomermis culicivorax</name>
    <name type="common">Nematode worm</name>
    <dbReference type="NCBI Taxonomy" id="13658"/>
    <lineage>
        <taxon>Eukaryota</taxon>
        <taxon>Metazoa</taxon>
        <taxon>Ecdysozoa</taxon>
        <taxon>Nematoda</taxon>
        <taxon>Enoplea</taxon>
        <taxon>Dorylaimia</taxon>
        <taxon>Mermithida</taxon>
        <taxon>Mermithoidea</taxon>
        <taxon>Mermithidae</taxon>
        <taxon>Romanomermis</taxon>
    </lineage>
</organism>
<feature type="signal peptide" evidence="2">
    <location>
        <begin position="1"/>
        <end position="17"/>
    </location>
</feature>
<protein>
    <submittedName>
        <fullName evidence="4">Uncharacterized protein</fullName>
    </submittedName>
</protein>
<evidence type="ECO:0000313" key="4">
    <source>
        <dbReference type="WBParaSite" id="nRc.2.0.1.t31894-RA"/>
    </source>
</evidence>
<name>A0A915K0Q6_ROMCU</name>
<proteinExistence type="predicted"/>
<evidence type="ECO:0000313" key="3">
    <source>
        <dbReference type="Proteomes" id="UP000887565"/>
    </source>
</evidence>
<dbReference type="Proteomes" id="UP000887565">
    <property type="component" value="Unplaced"/>
</dbReference>
<keyword evidence="3" id="KW-1185">Reference proteome</keyword>
<evidence type="ECO:0000256" key="1">
    <source>
        <dbReference type="SAM" id="MobiDB-lite"/>
    </source>
</evidence>
<sequence>MKFLTLTFAVCLVSILADDSSEVLNQIDSSTTIATPIVMKALRTSDEDETTTGVPDESTITTTRKGKFNEPNYDMPRSCSSKKILVTFPVAAIS</sequence>
<dbReference type="WBParaSite" id="nRc.2.0.1.t31894-RA">
    <property type="protein sequence ID" value="nRc.2.0.1.t31894-RA"/>
    <property type="gene ID" value="nRc.2.0.1.g31894"/>
</dbReference>
<feature type="chain" id="PRO_5037479004" evidence="2">
    <location>
        <begin position="18"/>
        <end position="94"/>
    </location>
</feature>
<feature type="region of interest" description="Disordered" evidence="1">
    <location>
        <begin position="44"/>
        <end position="74"/>
    </location>
</feature>
<reference evidence="4" key="1">
    <citation type="submission" date="2022-11" db="UniProtKB">
        <authorList>
            <consortium name="WormBaseParasite"/>
        </authorList>
    </citation>
    <scope>IDENTIFICATION</scope>
</reference>
<dbReference type="AlphaFoldDB" id="A0A915K0Q6"/>